<sequence length="141" mass="16300">MGDEQHARAQFALQFVHHLQHLGLNRHIQRGSGLVRQQQHRVTGQRDGNDNALLHAARKLMGIFSLPLRLQPHRRQHLIYPLRPLLGREIGVQQHGLLNLLSHRNNGVQTGHRVLKHHRNAVAPDLPQLGLRHRRYIEPIE</sequence>
<reference evidence="1" key="1">
    <citation type="submission" date="2019-08" db="EMBL/GenBank/DDBJ databases">
        <authorList>
            <person name="Kucharzyk K."/>
            <person name="Murdoch R.W."/>
            <person name="Higgins S."/>
            <person name="Loffler F."/>
        </authorList>
    </citation>
    <scope>NUCLEOTIDE SEQUENCE</scope>
</reference>
<proteinExistence type="predicted"/>
<protein>
    <submittedName>
        <fullName evidence="1">Uncharacterized protein</fullName>
    </submittedName>
</protein>
<name>A0A645JJ03_9ZZZZ</name>
<comment type="caution">
    <text evidence="1">The sequence shown here is derived from an EMBL/GenBank/DDBJ whole genome shotgun (WGS) entry which is preliminary data.</text>
</comment>
<gene>
    <name evidence="1" type="ORF">SDC9_211355</name>
</gene>
<evidence type="ECO:0000313" key="1">
    <source>
        <dbReference type="EMBL" id="MPN63591.1"/>
    </source>
</evidence>
<dbReference type="AntiFam" id="ANF00095">
    <property type="entry name" value="Shadow ORF (opposite ABC transporters)"/>
</dbReference>
<dbReference type="AlphaFoldDB" id="A0A645JJ03"/>
<accession>A0A645JJ03</accession>
<dbReference type="EMBL" id="VSSQ01143238">
    <property type="protein sequence ID" value="MPN63591.1"/>
    <property type="molecule type" value="Genomic_DNA"/>
</dbReference>
<organism evidence="1">
    <name type="scientific">bioreactor metagenome</name>
    <dbReference type="NCBI Taxonomy" id="1076179"/>
    <lineage>
        <taxon>unclassified sequences</taxon>
        <taxon>metagenomes</taxon>
        <taxon>ecological metagenomes</taxon>
    </lineage>
</organism>
<dbReference type="AntiFam" id="ANF00142">
    <property type="entry name" value="Shadow ORF (opposite yadG)"/>
</dbReference>